<dbReference type="OrthoDB" id="3461193at2"/>
<keyword evidence="4 5" id="KW-0472">Membrane</keyword>
<dbReference type="InterPro" id="IPR011701">
    <property type="entry name" value="MFS"/>
</dbReference>
<dbReference type="InterPro" id="IPR020846">
    <property type="entry name" value="MFS_dom"/>
</dbReference>
<feature type="transmembrane region" description="Helical" evidence="5">
    <location>
        <begin position="78"/>
        <end position="101"/>
    </location>
</feature>
<dbReference type="Pfam" id="PF07690">
    <property type="entry name" value="MFS_1"/>
    <property type="match status" value="1"/>
</dbReference>
<dbReference type="PROSITE" id="PS50850">
    <property type="entry name" value="MFS"/>
    <property type="match status" value="1"/>
</dbReference>
<reference evidence="9 10" key="1">
    <citation type="submission" date="2018-09" db="EMBL/GenBank/DDBJ databases">
        <title>Streptomyces sp. nov. DS1-2, an endophytic actinomycete isolated from roots of Dendrobium scabrilingue.</title>
        <authorList>
            <person name="Kuncharoen N."/>
            <person name="Kudo T."/>
            <person name="Ohkuma M."/>
            <person name="Yuki M."/>
            <person name="Tanasupawat S."/>
        </authorList>
    </citation>
    <scope>NUCLEOTIDE SEQUENCE [LARGE SCALE GENOMIC DNA]</scope>
    <source>
        <strain evidence="7 10">AZ1-7</strain>
        <strain evidence="8 9">DS1-2</strain>
    </source>
</reference>
<evidence type="ECO:0000313" key="9">
    <source>
        <dbReference type="Proteomes" id="UP000268652"/>
    </source>
</evidence>
<evidence type="ECO:0000256" key="1">
    <source>
        <dbReference type="ARBA" id="ARBA00004651"/>
    </source>
</evidence>
<dbReference type="AlphaFoldDB" id="A0A3A9VYA7"/>
<evidence type="ECO:0000313" key="10">
    <source>
        <dbReference type="Proteomes" id="UP000275024"/>
    </source>
</evidence>
<feature type="transmembrane region" description="Helical" evidence="5">
    <location>
        <begin position="207"/>
        <end position="238"/>
    </location>
</feature>
<sequence length="410" mass="40987">MTRDRDITRTLTFWLVFTASALSAMTNATSTPIIPEYVERVLGGGTTLSGLVIALSAVAAVVAMPVAGMLGDRRGYRVVALSGSATAALGMALLAAVPSLWGAGLGRVLFGLGNSASMTLVMTWLVAMAPVAQRGKALSVFGLSVWIGLALGPQIGAVVNELAGPAAVFAVCGGFEVATAALIACLPRPPRQAPTGPASHGQGRAVAVWRAFLAVRVPGVVAAAAWCGEGLMLGFLIVHLEAGGVPASGLTGAASVFAVFSFSVIGARIALASLPDRIGPLRATALSLCALAAGLATLGLARDFWVAAAGVALIGVGFSPLYPSLTMLATGGLTTGNRALGLGMFSSFTSVGHAGGALIGGLVIAAASTTWAFVLVAGLQLGALAVVALFTRGDAPRERPVPEAPRDPAA</sequence>
<comment type="subcellular location">
    <subcellularLocation>
        <location evidence="1">Cell membrane</location>
        <topology evidence="1">Multi-pass membrane protein</topology>
    </subcellularLocation>
</comment>
<evidence type="ECO:0000313" key="8">
    <source>
        <dbReference type="EMBL" id="RKN17745.1"/>
    </source>
</evidence>
<evidence type="ECO:0000259" key="6">
    <source>
        <dbReference type="PROSITE" id="PS50850"/>
    </source>
</evidence>
<feature type="transmembrane region" description="Helical" evidence="5">
    <location>
        <begin position="283"/>
        <end position="301"/>
    </location>
</feature>
<dbReference type="InterPro" id="IPR052714">
    <property type="entry name" value="MFS_Exporter"/>
</dbReference>
<keyword evidence="9" id="KW-1185">Reference proteome</keyword>
<dbReference type="Gene3D" id="1.20.1250.20">
    <property type="entry name" value="MFS general substrate transporter like domains"/>
    <property type="match status" value="1"/>
</dbReference>
<feature type="transmembrane region" description="Helical" evidence="5">
    <location>
        <begin position="107"/>
        <end position="126"/>
    </location>
</feature>
<evidence type="ECO:0000256" key="4">
    <source>
        <dbReference type="ARBA" id="ARBA00023136"/>
    </source>
</evidence>
<dbReference type="EMBL" id="RBDX01000023">
    <property type="protein sequence ID" value="RKN05948.1"/>
    <property type="molecule type" value="Genomic_DNA"/>
</dbReference>
<dbReference type="SUPFAM" id="SSF103473">
    <property type="entry name" value="MFS general substrate transporter"/>
    <property type="match status" value="1"/>
</dbReference>
<dbReference type="PANTHER" id="PTHR23531:SF1">
    <property type="entry name" value="QUINOLENE RESISTANCE PROTEIN NORA"/>
    <property type="match status" value="1"/>
</dbReference>
<feature type="transmembrane region" description="Helical" evidence="5">
    <location>
        <begin position="162"/>
        <end position="186"/>
    </location>
</feature>
<gene>
    <name evidence="8" type="ORF">D7318_23140</name>
    <name evidence="7" type="ORF">D7319_23570</name>
</gene>
<feature type="transmembrane region" description="Helical" evidence="5">
    <location>
        <begin position="307"/>
        <end position="328"/>
    </location>
</feature>
<name>A0A3A9VYA7_9ACTN</name>
<keyword evidence="3 5" id="KW-1133">Transmembrane helix</keyword>
<organism evidence="7 10">
    <name type="scientific">Streptomyces radicis</name>
    <dbReference type="NCBI Taxonomy" id="1750517"/>
    <lineage>
        <taxon>Bacteria</taxon>
        <taxon>Bacillati</taxon>
        <taxon>Actinomycetota</taxon>
        <taxon>Actinomycetes</taxon>
        <taxon>Kitasatosporales</taxon>
        <taxon>Streptomycetaceae</taxon>
        <taxon>Streptomyces</taxon>
    </lineage>
</organism>
<dbReference type="GO" id="GO:0005886">
    <property type="term" value="C:plasma membrane"/>
    <property type="evidence" value="ECO:0007669"/>
    <property type="project" value="UniProtKB-SubCell"/>
</dbReference>
<feature type="transmembrane region" description="Helical" evidence="5">
    <location>
        <begin position="46"/>
        <end position="66"/>
    </location>
</feature>
<dbReference type="EMBL" id="RBDY01000021">
    <property type="protein sequence ID" value="RKN17745.1"/>
    <property type="molecule type" value="Genomic_DNA"/>
</dbReference>
<accession>A0A3A9VYA7</accession>
<keyword evidence="2 5" id="KW-0812">Transmembrane</keyword>
<comment type="caution">
    <text evidence="7">The sequence shown here is derived from an EMBL/GenBank/DDBJ whole genome shotgun (WGS) entry which is preliminary data.</text>
</comment>
<feature type="transmembrane region" description="Helical" evidence="5">
    <location>
        <begin position="371"/>
        <end position="390"/>
    </location>
</feature>
<evidence type="ECO:0000256" key="5">
    <source>
        <dbReference type="SAM" id="Phobius"/>
    </source>
</evidence>
<protein>
    <submittedName>
        <fullName evidence="7">MFS transporter</fullName>
    </submittedName>
</protein>
<dbReference type="InterPro" id="IPR036259">
    <property type="entry name" value="MFS_trans_sf"/>
</dbReference>
<feature type="transmembrane region" description="Helical" evidence="5">
    <location>
        <begin position="340"/>
        <end position="365"/>
    </location>
</feature>
<dbReference type="RefSeq" id="WP_120699104.1">
    <property type="nucleotide sequence ID" value="NZ_RBDX01000023.1"/>
</dbReference>
<proteinExistence type="predicted"/>
<dbReference type="Proteomes" id="UP000275024">
    <property type="component" value="Unassembled WGS sequence"/>
</dbReference>
<feature type="domain" description="Major facilitator superfamily (MFS) profile" evidence="6">
    <location>
        <begin position="12"/>
        <end position="395"/>
    </location>
</feature>
<evidence type="ECO:0000313" key="7">
    <source>
        <dbReference type="EMBL" id="RKN05948.1"/>
    </source>
</evidence>
<evidence type="ECO:0000256" key="3">
    <source>
        <dbReference type="ARBA" id="ARBA00022989"/>
    </source>
</evidence>
<dbReference type="Proteomes" id="UP000268652">
    <property type="component" value="Unassembled WGS sequence"/>
</dbReference>
<feature type="transmembrane region" description="Helical" evidence="5">
    <location>
        <begin position="138"/>
        <end position="156"/>
    </location>
</feature>
<feature type="transmembrane region" description="Helical" evidence="5">
    <location>
        <begin position="250"/>
        <end position="271"/>
    </location>
</feature>
<dbReference type="GO" id="GO:0022857">
    <property type="term" value="F:transmembrane transporter activity"/>
    <property type="evidence" value="ECO:0007669"/>
    <property type="project" value="InterPro"/>
</dbReference>
<evidence type="ECO:0000256" key="2">
    <source>
        <dbReference type="ARBA" id="ARBA00022692"/>
    </source>
</evidence>
<dbReference type="PANTHER" id="PTHR23531">
    <property type="entry name" value="QUINOLENE RESISTANCE PROTEIN NORA"/>
    <property type="match status" value="1"/>
</dbReference>